<reference evidence="2" key="1">
    <citation type="submission" date="2020-05" db="EMBL/GenBank/DDBJ databases">
        <authorList>
            <person name="Chiriac C."/>
            <person name="Salcher M."/>
            <person name="Ghai R."/>
            <person name="Kavagutti S V."/>
        </authorList>
    </citation>
    <scope>NUCLEOTIDE SEQUENCE</scope>
</reference>
<proteinExistence type="predicted"/>
<dbReference type="Pfam" id="PF25735">
    <property type="entry name" value="Phage_L5_gp82"/>
    <property type="match status" value="1"/>
</dbReference>
<evidence type="ECO:0000313" key="2">
    <source>
        <dbReference type="EMBL" id="CAB4180878.1"/>
    </source>
</evidence>
<organism evidence="2">
    <name type="scientific">uncultured Caudovirales phage</name>
    <dbReference type="NCBI Taxonomy" id="2100421"/>
    <lineage>
        <taxon>Viruses</taxon>
        <taxon>Duplodnaviria</taxon>
        <taxon>Heunggongvirae</taxon>
        <taxon>Uroviricota</taxon>
        <taxon>Caudoviricetes</taxon>
        <taxon>Peduoviridae</taxon>
        <taxon>Maltschvirus</taxon>
        <taxon>Maltschvirus maltsch</taxon>
    </lineage>
</organism>
<protein>
    <submittedName>
        <fullName evidence="2">Uncharacterized protein</fullName>
    </submittedName>
</protein>
<dbReference type="EMBL" id="LR796635">
    <property type="protein sequence ID" value="CAB4155449.1"/>
    <property type="molecule type" value="Genomic_DNA"/>
</dbReference>
<evidence type="ECO:0000313" key="1">
    <source>
        <dbReference type="EMBL" id="CAB4155449.1"/>
    </source>
</evidence>
<dbReference type="InterPro" id="IPR058002">
    <property type="entry name" value="Gp82"/>
</dbReference>
<gene>
    <name evidence="2" type="ORF">UFOVP1067_3</name>
    <name evidence="1" type="ORF">UFOVP662_3</name>
</gene>
<dbReference type="EMBL" id="LR797016">
    <property type="protein sequence ID" value="CAB4180878.1"/>
    <property type="molecule type" value="Genomic_DNA"/>
</dbReference>
<sequence>MKVFVYFNLHRKCFSIKAIAGASKGLVIKHADFVALNNVTFKVSEAGRQRVLKEKRKNVHAGVVGTLVDSLDSVGSERVTYNPYKGNTFVLCGTGDPILASTSAALIVHEKKGFIYV</sequence>
<name>A0A6J5QIG3_9CAUD</name>
<accession>A0A6J5QIG3</accession>